<dbReference type="PANTHER" id="PTHR35463">
    <property type="entry name" value="TRANSMEMBRANE PROTEIN"/>
    <property type="match status" value="1"/>
</dbReference>
<evidence type="ECO:0000313" key="3">
    <source>
        <dbReference type="Proteomes" id="UP000775213"/>
    </source>
</evidence>
<dbReference type="AlphaFoldDB" id="A0AAV7GCD6"/>
<feature type="region of interest" description="Disordered" evidence="1">
    <location>
        <begin position="131"/>
        <end position="150"/>
    </location>
</feature>
<reference evidence="2 3" key="1">
    <citation type="journal article" date="2021" name="Hortic Res">
        <title>Chromosome-scale assembly of the Dendrobium chrysotoxum genome enhances the understanding of orchid evolution.</title>
        <authorList>
            <person name="Zhang Y."/>
            <person name="Zhang G.Q."/>
            <person name="Zhang D."/>
            <person name="Liu X.D."/>
            <person name="Xu X.Y."/>
            <person name="Sun W.H."/>
            <person name="Yu X."/>
            <person name="Zhu X."/>
            <person name="Wang Z.W."/>
            <person name="Zhao X."/>
            <person name="Zhong W.Y."/>
            <person name="Chen H."/>
            <person name="Yin W.L."/>
            <person name="Huang T."/>
            <person name="Niu S.C."/>
            <person name="Liu Z.J."/>
        </authorList>
    </citation>
    <scope>NUCLEOTIDE SEQUENCE [LARGE SCALE GENOMIC DNA]</scope>
    <source>
        <strain evidence="2">Lindl</strain>
    </source>
</reference>
<name>A0AAV7GCD6_DENCH</name>
<evidence type="ECO:0000313" key="2">
    <source>
        <dbReference type="EMBL" id="KAH0453443.1"/>
    </source>
</evidence>
<comment type="caution">
    <text evidence="2">The sequence shown here is derived from an EMBL/GenBank/DDBJ whole genome shotgun (WGS) entry which is preliminary data.</text>
</comment>
<gene>
    <name evidence="2" type="ORF">IEQ34_017767</name>
</gene>
<accession>A0AAV7GCD6</accession>
<feature type="compositionally biased region" description="Basic and acidic residues" evidence="1">
    <location>
        <begin position="140"/>
        <end position="150"/>
    </location>
</feature>
<proteinExistence type="predicted"/>
<keyword evidence="3" id="KW-1185">Reference proteome</keyword>
<dbReference type="EMBL" id="JAGFBR010000016">
    <property type="protein sequence ID" value="KAH0453443.1"/>
    <property type="molecule type" value="Genomic_DNA"/>
</dbReference>
<sequence>MIRRNKPPPLHVCSRLPHPIKAINHCNCNFTIFLLLDHYLKESMEMEIYRETSTSSTTSSPSQLLLLILLLLFLLLSPSASQAGDSKLNENKENKQTLNAVERGIGITGFNGHWEALSSWAKLAWMNLRPPDSSGSGTGEKMKVASKKSFETSKDTVEKSAAAAAKAAEKAVGMTKEKIKKAVFNSPKRAQDAEL</sequence>
<dbReference type="PANTHER" id="PTHR35463:SF10">
    <property type="entry name" value="TRANSMEMBRANE PROTEIN"/>
    <property type="match status" value="1"/>
</dbReference>
<evidence type="ECO:0000256" key="1">
    <source>
        <dbReference type="SAM" id="MobiDB-lite"/>
    </source>
</evidence>
<protein>
    <submittedName>
        <fullName evidence="2">Uncharacterized protein</fullName>
    </submittedName>
</protein>
<dbReference type="Proteomes" id="UP000775213">
    <property type="component" value="Unassembled WGS sequence"/>
</dbReference>
<organism evidence="2 3">
    <name type="scientific">Dendrobium chrysotoxum</name>
    <name type="common">Orchid</name>
    <dbReference type="NCBI Taxonomy" id="161865"/>
    <lineage>
        <taxon>Eukaryota</taxon>
        <taxon>Viridiplantae</taxon>
        <taxon>Streptophyta</taxon>
        <taxon>Embryophyta</taxon>
        <taxon>Tracheophyta</taxon>
        <taxon>Spermatophyta</taxon>
        <taxon>Magnoliopsida</taxon>
        <taxon>Liliopsida</taxon>
        <taxon>Asparagales</taxon>
        <taxon>Orchidaceae</taxon>
        <taxon>Epidendroideae</taxon>
        <taxon>Malaxideae</taxon>
        <taxon>Dendrobiinae</taxon>
        <taxon>Dendrobium</taxon>
    </lineage>
</organism>